<proteinExistence type="predicted"/>
<dbReference type="OrthoDB" id="529447at2759"/>
<feature type="compositionally biased region" description="Pro residues" evidence="1">
    <location>
        <begin position="142"/>
        <end position="160"/>
    </location>
</feature>
<keyword evidence="2" id="KW-0732">Signal</keyword>
<evidence type="ECO:0000313" key="4">
    <source>
        <dbReference type="Proteomes" id="UP000075714"/>
    </source>
</evidence>
<reference evidence="4" key="1">
    <citation type="journal article" date="2016" name="Nat. Commun.">
        <title>The Gonium pectorale genome demonstrates co-option of cell cycle regulation during the evolution of multicellularity.</title>
        <authorList>
            <person name="Hanschen E.R."/>
            <person name="Marriage T.N."/>
            <person name="Ferris P.J."/>
            <person name="Hamaji T."/>
            <person name="Toyoda A."/>
            <person name="Fujiyama A."/>
            <person name="Neme R."/>
            <person name="Noguchi H."/>
            <person name="Minakuchi Y."/>
            <person name="Suzuki M."/>
            <person name="Kawai-Toyooka H."/>
            <person name="Smith D.R."/>
            <person name="Sparks H."/>
            <person name="Anderson J."/>
            <person name="Bakaric R."/>
            <person name="Luria V."/>
            <person name="Karger A."/>
            <person name="Kirschner M.W."/>
            <person name="Durand P.M."/>
            <person name="Michod R.E."/>
            <person name="Nozaki H."/>
            <person name="Olson B.J."/>
        </authorList>
    </citation>
    <scope>NUCLEOTIDE SEQUENCE [LARGE SCALE GENOMIC DNA]</scope>
    <source>
        <strain evidence="4">NIES-2863</strain>
    </source>
</reference>
<organism evidence="3 4">
    <name type="scientific">Gonium pectorale</name>
    <name type="common">Green alga</name>
    <dbReference type="NCBI Taxonomy" id="33097"/>
    <lineage>
        <taxon>Eukaryota</taxon>
        <taxon>Viridiplantae</taxon>
        <taxon>Chlorophyta</taxon>
        <taxon>core chlorophytes</taxon>
        <taxon>Chlorophyceae</taxon>
        <taxon>CS clade</taxon>
        <taxon>Chlamydomonadales</taxon>
        <taxon>Volvocaceae</taxon>
        <taxon>Gonium</taxon>
    </lineage>
</organism>
<feature type="region of interest" description="Disordered" evidence="1">
    <location>
        <begin position="465"/>
        <end position="491"/>
    </location>
</feature>
<sequence length="491" mass="51627">MLDRFRAEGAARSRCLLAFQGACRRPLLLVLLHLVSLLCQSLPSSSASSPPPPPCPFRHVNQAQDMFPSGPGTADMTCAGCRLDAHRCRLACKGGCLLPGGGGARGPSTSLGLRNCDPATQVILITEAGKMVCRRRQGGDVSPPPAAGGVPPDAPDPYPAPASLVPVNVTGTIQVLMSHRNGEGAEREVGTWQLLLDSNPTSPLTLDFGDAPEPTLVTGDVVEMTLAVPQEDVEGDARRRRLQGRRGGGRLLQSVLPSSLLPGTPLPVLDYAVTASGSGKDFIVGGKPVNLTAAIFSFGFCGLEPAIGPEELRTRFFNSRSADPSRSPTMERMFSTCSFNKLLLPEAGSVVLPLETLPCTGTFDGVAVPRTDPWLTPTYLVGMLDAADATAPVVAGLYVRRTWVYTPLLQLSDALQASRPDLVAMAAPLGYLNVTFLSKNATAATVSICSELLLNDLTAVPYGEQPDPMASGTEDDSVANGMLCTNAPQTK</sequence>
<evidence type="ECO:0000256" key="1">
    <source>
        <dbReference type="SAM" id="MobiDB-lite"/>
    </source>
</evidence>
<evidence type="ECO:0000256" key="2">
    <source>
        <dbReference type="SAM" id="SignalP"/>
    </source>
</evidence>
<feature type="region of interest" description="Disordered" evidence="1">
    <location>
        <begin position="135"/>
        <end position="160"/>
    </location>
</feature>
<dbReference type="EMBL" id="LSYV01000025">
    <property type="protein sequence ID" value="KXZ48932.1"/>
    <property type="molecule type" value="Genomic_DNA"/>
</dbReference>
<evidence type="ECO:0000313" key="3">
    <source>
        <dbReference type="EMBL" id="KXZ48932.1"/>
    </source>
</evidence>
<feature type="chain" id="PRO_5007562061" evidence="2">
    <location>
        <begin position="48"/>
        <end position="491"/>
    </location>
</feature>
<gene>
    <name evidence="3" type="ORF">GPECTOR_24g222</name>
</gene>
<accession>A0A150GGH1</accession>
<comment type="caution">
    <text evidence="3">The sequence shown here is derived from an EMBL/GenBank/DDBJ whole genome shotgun (WGS) entry which is preliminary data.</text>
</comment>
<protein>
    <submittedName>
        <fullName evidence="3">Uncharacterized protein</fullName>
    </submittedName>
</protein>
<name>A0A150GGH1_GONPE</name>
<dbReference type="AlphaFoldDB" id="A0A150GGH1"/>
<feature type="signal peptide" evidence="2">
    <location>
        <begin position="1"/>
        <end position="47"/>
    </location>
</feature>
<keyword evidence="4" id="KW-1185">Reference proteome</keyword>
<dbReference type="Proteomes" id="UP000075714">
    <property type="component" value="Unassembled WGS sequence"/>
</dbReference>